<feature type="coiled-coil region" evidence="4">
    <location>
        <begin position="327"/>
        <end position="355"/>
    </location>
</feature>
<evidence type="ECO:0000259" key="6">
    <source>
        <dbReference type="PROSITE" id="PS50030"/>
    </source>
</evidence>
<evidence type="ECO:0000313" key="7">
    <source>
        <dbReference type="EMBL" id="KAG7524707.1"/>
    </source>
</evidence>
<evidence type="ECO:0000256" key="4">
    <source>
        <dbReference type="SAM" id="Coils"/>
    </source>
</evidence>
<dbReference type="EMBL" id="JAGKHQ010000001">
    <property type="protein sequence ID" value="KAG7524707.1"/>
    <property type="molecule type" value="Genomic_DNA"/>
</dbReference>
<dbReference type="Proteomes" id="UP000693946">
    <property type="component" value="Linkage Group LG1"/>
</dbReference>
<feature type="region of interest" description="Disordered" evidence="5">
    <location>
        <begin position="211"/>
        <end position="233"/>
    </location>
</feature>
<organism evidence="7 8">
    <name type="scientific">Solea senegalensis</name>
    <name type="common">Senegalese sole</name>
    <dbReference type="NCBI Taxonomy" id="28829"/>
    <lineage>
        <taxon>Eukaryota</taxon>
        <taxon>Metazoa</taxon>
        <taxon>Chordata</taxon>
        <taxon>Craniata</taxon>
        <taxon>Vertebrata</taxon>
        <taxon>Euteleostomi</taxon>
        <taxon>Actinopterygii</taxon>
        <taxon>Neopterygii</taxon>
        <taxon>Teleostei</taxon>
        <taxon>Neoteleostei</taxon>
        <taxon>Acanthomorphata</taxon>
        <taxon>Carangaria</taxon>
        <taxon>Pleuronectiformes</taxon>
        <taxon>Pleuronectoidei</taxon>
        <taxon>Soleidae</taxon>
        <taxon>Solea</taxon>
    </lineage>
</organism>
<feature type="region of interest" description="Disordered" evidence="5">
    <location>
        <begin position="687"/>
        <end position="716"/>
    </location>
</feature>
<sequence>MDVSSLREQYRNSRDCQRKHTQVLLFNTVSVSEELSDTVSIVPVTQGLTSSPSENTFIAPLDLTTFDPWHIHLDHHRRSCSGVNAPLPPTCSPHTSISCWSRRSSSSSPSSSSSSYELSDSPCSTREDEHRPSTEPVLASLDPCQQNPCVWSTGGHAPDALTCADVTPHKLPQTHNNNNVGGDADASRRFHACPNPRSCSCPCSVTLSDDGGAKHGGEAEEPSEAGEDPAVEPSVHRGRWRAAGGAAHAGAGGALRSSAVSVCVRERAGRIQRQRITWRRDWTCPLRRIGKDFDLRFFKLILNGKTLCPERRLDEQGVKNHSKVMVLKVSDAELKQQMREEEQKKKEQSESLQRTHKGFQILSERDGSEDTPFLEIADQRGNPLKIPPTERKALILAMGLHEKGRSLMKKKQYDSALCHLLKADQQFSVCDSSLLRCVDNFAVLQLDIVWCYRALEALSCLDDGRTRLQRAEDGFCQCYGQQRERLLLIQGNTGREEVLFLRLYLLQCLLFYIEGNDAQAQHQLTKVESLFARLCLDSDKMAQLMALGFTEREARLGLRACGGDLQEAAAHITNRRQEREELKWQERQKRRKRTEDITVLTELGFSRRDAAAALHRANGDVNRACEILQDASQAAQATNDNEASTASPEKVNQLQYLGFDREASEAALRLTGGDVQSAAQLLLDNNGFLSPPSTSASPNSEEPSTSSSSTSSPSKEDEQLCYMSILKHVKHSEFLQTRWAASIKYDPCVNHCKMAACQQDSPLYLGFDFSTQQLKVVAIDGNLHVVHQSNVHFDSELPEFRTEGGVHLHDDRLTVTAPVLMWVKALDLLMDKMKRAGFDFLRVRALSGSGQQHGSVFWRRGARETLNQLDPDLDLHLLLQDSFSVCHSPVWMDSSSTQQCQDLQATVGGAHRLADITGSRAYERFTGNQIAKLRQTRPEEFHNTERISLVSSFAASLFLGDFADIDYSDGSGMNLLDIRTRTWSQLCLDAVAPHLDSLLGVPLPSTSVLGRVSSYFERRFGFSEDCNVVTFTGDNPASLAGMRLQQGDITVSLGTSDTVFLWPQQLSPALEGHVFCNPVLCDEYMALLCFKNGSLTRERVKNQSAGGSWEIFSAALRDTPLGNNGNIGFYFDTVEITPPAVGIHRFDSDDKEVCSFSPQMEVRALVEGQFMSRRVHAERLGYCARNRVLATGGASSNTHLLQGSHVTHR</sequence>
<keyword evidence="2" id="KW-0808">Transferase</keyword>
<dbReference type="InterPro" id="IPR015940">
    <property type="entry name" value="UBA"/>
</dbReference>
<evidence type="ECO:0000256" key="1">
    <source>
        <dbReference type="ARBA" id="ARBA00009156"/>
    </source>
</evidence>
<dbReference type="GO" id="GO:0042732">
    <property type="term" value="P:D-xylose metabolic process"/>
    <property type="evidence" value="ECO:0007669"/>
    <property type="project" value="InterPro"/>
</dbReference>
<dbReference type="Pfam" id="PF00627">
    <property type="entry name" value="UBA"/>
    <property type="match status" value="2"/>
</dbReference>
<dbReference type="GO" id="GO:0004856">
    <property type="term" value="F:D-xylulokinase activity"/>
    <property type="evidence" value="ECO:0007669"/>
    <property type="project" value="InterPro"/>
</dbReference>
<evidence type="ECO:0000256" key="2">
    <source>
        <dbReference type="ARBA" id="ARBA00022679"/>
    </source>
</evidence>
<protein>
    <submittedName>
        <fullName evidence="7">Xylulose kinase</fullName>
    </submittedName>
</protein>
<feature type="compositionally biased region" description="Low complexity" evidence="5">
    <location>
        <begin position="97"/>
        <end position="124"/>
    </location>
</feature>
<name>A0AAV6T5M3_SOLSE</name>
<feature type="domain" description="UBA" evidence="6">
    <location>
        <begin position="645"/>
        <end position="685"/>
    </location>
</feature>
<feature type="domain" description="UBA" evidence="6">
    <location>
        <begin position="535"/>
        <end position="575"/>
    </location>
</feature>
<feature type="compositionally biased region" description="Acidic residues" evidence="5">
    <location>
        <begin position="219"/>
        <end position="230"/>
    </location>
</feature>
<feature type="compositionally biased region" description="Low complexity" evidence="5">
    <location>
        <begin position="690"/>
        <end position="713"/>
    </location>
</feature>
<dbReference type="InterPro" id="IPR042024">
    <property type="entry name" value="D-XK_euk"/>
</dbReference>
<dbReference type="GO" id="GO:2000058">
    <property type="term" value="P:regulation of ubiquitin-dependent protein catabolic process"/>
    <property type="evidence" value="ECO:0007669"/>
    <property type="project" value="TreeGrafter"/>
</dbReference>
<dbReference type="SMART" id="SM00165">
    <property type="entry name" value="UBA"/>
    <property type="match status" value="3"/>
</dbReference>
<dbReference type="Pfam" id="PF00370">
    <property type="entry name" value="FGGY_N"/>
    <property type="match status" value="1"/>
</dbReference>
<dbReference type="PROSITE" id="PS50030">
    <property type="entry name" value="UBA"/>
    <property type="match status" value="3"/>
</dbReference>
<evidence type="ECO:0000256" key="5">
    <source>
        <dbReference type="SAM" id="MobiDB-lite"/>
    </source>
</evidence>
<evidence type="ECO:0000256" key="3">
    <source>
        <dbReference type="ARBA" id="ARBA00022777"/>
    </source>
</evidence>
<dbReference type="InterPro" id="IPR018484">
    <property type="entry name" value="FGGY_N"/>
</dbReference>
<dbReference type="InterPro" id="IPR041207">
    <property type="entry name" value="NUB1_ubiquitin-like_dom"/>
</dbReference>
<feature type="region of interest" description="Disordered" evidence="5">
    <location>
        <begin position="97"/>
        <end position="139"/>
    </location>
</feature>
<dbReference type="FunFam" id="3.30.420.40:FF:000118">
    <property type="entry name" value="Xylulose kinase 2"/>
    <property type="match status" value="1"/>
</dbReference>
<dbReference type="Pfam" id="PF18037">
    <property type="entry name" value="Ubiquitin_5"/>
    <property type="match status" value="1"/>
</dbReference>
<dbReference type="PANTHER" id="PTHR12948:SF3">
    <property type="entry name" value="NEDD8 ULTIMATE BUSTER 1"/>
    <property type="match status" value="1"/>
</dbReference>
<feature type="domain" description="UBA" evidence="6">
    <location>
        <begin position="592"/>
        <end position="631"/>
    </location>
</feature>
<evidence type="ECO:0000313" key="8">
    <source>
        <dbReference type="Proteomes" id="UP000693946"/>
    </source>
</evidence>
<accession>A0AAV6T5M3</accession>
<comment type="similarity">
    <text evidence="1">Belongs to the FGGY kinase family.</text>
</comment>
<dbReference type="CDD" id="cd07776">
    <property type="entry name" value="ASKHA_NBD_FGGY_SpXK-like"/>
    <property type="match status" value="1"/>
</dbReference>
<reference evidence="7 8" key="1">
    <citation type="journal article" date="2021" name="Sci. Rep.">
        <title>Chromosome anchoring in Senegalese sole (Solea senegalensis) reveals sex-associated markers and genome rearrangements in flatfish.</title>
        <authorList>
            <person name="Guerrero-Cozar I."/>
            <person name="Gomez-Garrido J."/>
            <person name="Berbel C."/>
            <person name="Martinez-Blanch J.F."/>
            <person name="Alioto T."/>
            <person name="Claros M.G."/>
            <person name="Gagnaire P.A."/>
            <person name="Manchado M."/>
        </authorList>
    </citation>
    <scope>NUCLEOTIDE SEQUENCE [LARGE SCALE GENOMIC DNA]</scope>
    <source>
        <strain evidence="7">Sse05_10M</strain>
    </source>
</reference>
<gene>
    <name evidence="7" type="ORF">JOB18_015899</name>
</gene>
<comment type="caution">
    <text evidence="7">The sequence shown here is derived from an EMBL/GenBank/DDBJ whole genome shotgun (WGS) entry which is preliminary data.</text>
</comment>
<dbReference type="AlphaFoldDB" id="A0AAV6T5M3"/>
<keyword evidence="4" id="KW-0175">Coiled coil</keyword>
<dbReference type="PANTHER" id="PTHR12948">
    <property type="entry name" value="NEDD8 ULTIMATE BUSTER-1 BS4 PROTEIN"/>
    <property type="match status" value="1"/>
</dbReference>
<dbReference type="CDD" id="cd14291">
    <property type="entry name" value="UBA1_NUB1_like"/>
    <property type="match status" value="1"/>
</dbReference>
<keyword evidence="3 7" id="KW-0418">Kinase</keyword>
<proteinExistence type="inferred from homology"/>
<keyword evidence="8" id="KW-1185">Reference proteome</keyword>
<dbReference type="CDD" id="cd14293">
    <property type="entry name" value="UBA3_NUB1"/>
    <property type="match status" value="1"/>
</dbReference>
<dbReference type="InterPro" id="IPR039749">
    <property type="entry name" value="NUB1"/>
</dbReference>